<dbReference type="SUPFAM" id="SSF54427">
    <property type="entry name" value="NTF2-like"/>
    <property type="match status" value="1"/>
</dbReference>
<dbReference type="OrthoDB" id="10319564at2759"/>
<sequence length="175" mass="19796">METQDQSLSHLREQFALYKHIQIYHWLADTWNWNEIAKLFSEDTEYEFETAESGESWAGGVQLQNQTIRGPDAVVTTFDGLVKAFKKVQHVIVNTNFDISGATATGTANIVFWGVPDPTKPHLHYTIAPQGALGRPLTPKWKRFGSIQRLVHKLGSMRGYFSVMGLGFRSENNAR</sequence>
<dbReference type="AlphaFoldDB" id="A0A0D2IR74"/>
<dbReference type="Gene3D" id="3.10.450.50">
    <property type="match status" value="1"/>
</dbReference>
<dbReference type="Pfam" id="PF13577">
    <property type="entry name" value="SnoaL_4"/>
    <property type="match status" value="1"/>
</dbReference>
<accession>A0A0D2IR74</accession>
<dbReference type="InterPro" id="IPR032710">
    <property type="entry name" value="NTF2-like_dom_sf"/>
</dbReference>
<dbReference type="HOGENOM" id="CLU_1532368_0_0_1"/>
<organism evidence="2 3">
    <name type="scientific">Cladophialophora bantiana (strain ATCC 10958 / CBS 173.52 / CDC B-1940 / NIH 8579)</name>
    <name type="common">Xylohypha bantiana</name>
    <dbReference type="NCBI Taxonomy" id="1442370"/>
    <lineage>
        <taxon>Eukaryota</taxon>
        <taxon>Fungi</taxon>
        <taxon>Dikarya</taxon>
        <taxon>Ascomycota</taxon>
        <taxon>Pezizomycotina</taxon>
        <taxon>Eurotiomycetes</taxon>
        <taxon>Chaetothyriomycetidae</taxon>
        <taxon>Chaetothyriales</taxon>
        <taxon>Herpotrichiellaceae</taxon>
        <taxon>Cladophialophora</taxon>
    </lineage>
</organism>
<keyword evidence="3" id="KW-1185">Reference proteome</keyword>
<gene>
    <name evidence="2" type="ORF">Z519_00907</name>
</gene>
<evidence type="ECO:0000313" key="2">
    <source>
        <dbReference type="EMBL" id="KIW99244.1"/>
    </source>
</evidence>
<proteinExistence type="predicted"/>
<protein>
    <recommendedName>
        <fullName evidence="1">SnoaL-like domain-containing protein</fullName>
    </recommendedName>
</protein>
<feature type="domain" description="SnoaL-like" evidence="1">
    <location>
        <begin position="24"/>
        <end position="123"/>
    </location>
</feature>
<evidence type="ECO:0000313" key="3">
    <source>
        <dbReference type="Proteomes" id="UP000053789"/>
    </source>
</evidence>
<dbReference type="EMBL" id="KN846980">
    <property type="protein sequence ID" value="KIW99244.1"/>
    <property type="molecule type" value="Genomic_DNA"/>
</dbReference>
<dbReference type="VEuPathDB" id="FungiDB:Z519_00907"/>
<dbReference type="RefSeq" id="XP_016625913.1">
    <property type="nucleotide sequence ID" value="XM_016758664.1"/>
</dbReference>
<dbReference type="GeneID" id="27693835"/>
<reference evidence="2" key="1">
    <citation type="submission" date="2015-01" db="EMBL/GenBank/DDBJ databases">
        <title>The Genome Sequence of Cladophialophora bantiana CBS 173.52.</title>
        <authorList>
            <consortium name="The Broad Institute Genomics Platform"/>
            <person name="Cuomo C."/>
            <person name="de Hoog S."/>
            <person name="Gorbushina A."/>
            <person name="Stielow B."/>
            <person name="Teixiera M."/>
            <person name="Abouelleil A."/>
            <person name="Chapman S.B."/>
            <person name="Priest M."/>
            <person name="Young S.K."/>
            <person name="Wortman J."/>
            <person name="Nusbaum C."/>
            <person name="Birren B."/>
        </authorList>
    </citation>
    <scope>NUCLEOTIDE SEQUENCE [LARGE SCALE GENOMIC DNA]</scope>
    <source>
        <strain evidence="2">CBS 173.52</strain>
    </source>
</reference>
<evidence type="ECO:0000259" key="1">
    <source>
        <dbReference type="Pfam" id="PF13577"/>
    </source>
</evidence>
<dbReference type="Proteomes" id="UP000053789">
    <property type="component" value="Unassembled WGS sequence"/>
</dbReference>
<name>A0A0D2IR74_CLAB1</name>
<dbReference type="InterPro" id="IPR037401">
    <property type="entry name" value="SnoaL-like"/>
</dbReference>